<organism evidence="1 2">
    <name type="scientific">Mesorhizobium sangaii</name>
    <dbReference type="NCBI Taxonomy" id="505389"/>
    <lineage>
        <taxon>Bacteria</taxon>
        <taxon>Pseudomonadati</taxon>
        <taxon>Pseudomonadota</taxon>
        <taxon>Alphaproteobacteria</taxon>
        <taxon>Hyphomicrobiales</taxon>
        <taxon>Phyllobacteriaceae</taxon>
        <taxon>Mesorhizobium</taxon>
    </lineage>
</organism>
<evidence type="ECO:0000313" key="2">
    <source>
        <dbReference type="Proteomes" id="UP000556329"/>
    </source>
</evidence>
<name>A0A841PVK8_9HYPH</name>
<evidence type="ECO:0000313" key="1">
    <source>
        <dbReference type="EMBL" id="MBB6414132.1"/>
    </source>
</evidence>
<accession>A0A841PVK8</accession>
<comment type="caution">
    <text evidence="1">The sequence shown here is derived from an EMBL/GenBank/DDBJ whole genome shotgun (WGS) entry which is preliminary data.</text>
</comment>
<gene>
    <name evidence="1" type="ORF">HNQ71_006841</name>
</gene>
<keyword evidence="2" id="KW-1185">Reference proteome</keyword>
<reference evidence="1 2" key="1">
    <citation type="submission" date="2020-08" db="EMBL/GenBank/DDBJ databases">
        <title>Genomic Encyclopedia of Type Strains, Phase IV (KMG-IV): sequencing the most valuable type-strain genomes for metagenomic binning, comparative biology and taxonomic classification.</title>
        <authorList>
            <person name="Goeker M."/>
        </authorList>
    </citation>
    <scope>NUCLEOTIDE SEQUENCE [LARGE SCALE GENOMIC DNA]</scope>
    <source>
        <strain evidence="1 2">DSM 100039</strain>
    </source>
</reference>
<dbReference type="RefSeq" id="WP_184878867.1">
    <property type="nucleotide sequence ID" value="NZ_JACHEF010000014.1"/>
</dbReference>
<protein>
    <submittedName>
        <fullName evidence="1">Uncharacterized protein</fullName>
    </submittedName>
</protein>
<dbReference type="Proteomes" id="UP000556329">
    <property type="component" value="Unassembled WGS sequence"/>
</dbReference>
<proteinExistence type="predicted"/>
<sequence>MKAFVDNAEPLGKLELGGQKLSKDDILKILDAKGAAQAVQALLENAEALAKLEFSDWGR</sequence>
<dbReference type="AlphaFoldDB" id="A0A841PVK8"/>
<dbReference type="EMBL" id="JACHEF010000014">
    <property type="protein sequence ID" value="MBB6414132.1"/>
    <property type="molecule type" value="Genomic_DNA"/>
</dbReference>